<proteinExistence type="predicted"/>
<dbReference type="AlphaFoldDB" id="A0A7S1VAZ5"/>
<reference evidence="2" key="1">
    <citation type="submission" date="2021-01" db="EMBL/GenBank/DDBJ databases">
        <authorList>
            <person name="Corre E."/>
            <person name="Pelletier E."/>
            <person name="Niang G."/>
            <person name="Scheremetjew M."/>
            <person name="Finn R."/>
            <person name="Kale V."/>
            <person name="Holt S."/>
            <person name="Cochrane G."/>
            <person name="Meng A."/>
            <person name="Brown T."/>
            <person name="Cohen L."/>
        </authorList>
    </citation>
    <scope>NUCLEOTIDE SEQUENCE</scope>
    <source>
        <strain evidence="2">CCMP 410</strain>
    </source>
</reference>
<feature type="region of interest" description="Disordered" evidence="1">
    <location>
        <begin position="1"/>
        <end position="184"/>
    </location>
</feature>
<feature type="region of interest" description="Disordered" evidence="1">
    <location>
        <begin position="348"/>
        <end position="393"/>
    </location>
</feature>
<evidence type="ECO:0000256" key="1">
    <source>
        <dbReference type="SAM" id="MobiDB-lite"/>
    </source>
</evidence>
<feature type="compositionally biased region" description="Basic and acidic residues" evidence="1">
    <location>
        <begin position="71"/>
        <end position="82"/>
    </location>
</feature>
<gene>
    <name evidence="2" type="ORF">GOCE00092_LOCUS17383</name>
</gene>
<feature type="compositionally biased region" description="Polar residues" evidence="1">
    <location>
        <begin position="114"/>
        <end position="132"/>
    </location>
</feature>
<feature type="compositionally biased region" description="Basic residues" evidence="1">
    <location>
        <begin position="365"/>
        <end position="386"/>
    </location>
</feature>
<evidence type="ECO:0000313" key="2">
    <source>
        <dbReference type="EMBL" id="CAD9292060.1"/>
    </source>
</evidence>
<dbReference type="EMBL" id="HBGK01033522">
    <property type="protein sequence ID" value="CAD9292060.1"/>
    <property type="molecule type" value="Transcribed_RNA"/>
</dbReference>
<protein>
    <submittedName>
        <fullName evidence="2">Uncharacterized protein</fullName>
    </submittedName>
</protein>
<sequence length="393" mass="43780">MLSEDCQAISKSSEHSSSSRRSRASAMRRYGSKSDDENDPDHPAKGRRRSFMRKEGSKRWYGSKSDDENDLCDRLASSERPQRRSFLSSLYGADDDPLGAASNHERRRRVPATRSGSDNSGIDLSRSGNNIDSSEGSRNRESGRQLYSSSTKSSRESSSELKKAAQTDELDHSSKQGKLTRRNSLKSKVMDFKLALAKSETEKADLQCQLAAAHDEAAAQVDQLQKEKEEIAKDSEKKICHLEDENAKLKRRLKAMEKRFISMQTTKQRKEPAEVNALCAPMTPRVSNRRSDRVPDMEEEGAVSEHSSNTSSTEDEGDEHSDPLFDFSESIAAAEQDEASIITKVFASTSATVVTQSSSSSEKTRKGRKRSKTPRRRSAKSPRRQRASSSKAT</sequence>
<feature type="compositionally biased region" description="Basic and acidic residues" evidence="1">
    <location>
        <begin position="153"/>
        <end position="174"/>
    </location>
</feature>
<feature type="region of interest" description="Disordered" evidence="1">
    <location>
        <begin position="262"/>
        <end position="332"/>
    </location>
</feature>
<accession>A0A7S1VAZ5</accession>
<feature type="compositionally biased region" description="Basic and acidic residues" evidence="1">
    <location>
        <begin position="32"/>
        <end position="44"/>
    </location>
</feature>
<organism evidence="2">
    <name type="scientific">Grammatophora oceanica</name>
    <dbReference type="NCBI Taxonomy" id="210454"/>
    <lineage>
        <taxon>Eukaryota</taxon>
        <taxon>Sar</taxon>
        <taxon>Stramenopiles</taxon>
        <taxon>Ochrophyta</taxon>
        <taxon>Bacillariophyta</taxon>
        <taxon>Fragilariophyceae</taxon>
        <taxon>Fragilariophycidae</taxon>
        <taxon>Rhabdonematales</taxon>
        <taxon>Grammatophoraceae</taxon>
        <taxon>Grammatophora</taxon>
    </lineage>
</organism>
<feature type="compositionally biased region" description="Low complexity" evidence="1">
    <location>
        <begin position="348"/>
        <end position="361"/>
    </location>
</feature>
<name>A0A7S1VAZ5_9STRA</name>